<dbReference type="InterPro" id="IPR003593">
    <property type="entry name" value="AAA+_ATPase"/>
</dbReference>
<reference evidence="13" key="1">
    <citation type="submission" date="2017-01" db="EMBL/GenBank/DDBJ databases">
        <authorList>
            <person name="Varghese N."/>
            <person name="Submissions S."/>
        </authorList>
    </citation>
    <scope>NUCLEOTIDE SEQUENCE [LARGE SCALE GENOMIC DNA]</scope>
    <source>
        <strain evidence="13">CGMCC 1.7737</strain>
    </source>
</reference>
<keyword evidence="7 9" id="KW-1133">Transmembrane helix</keyword>
<feature type="transmembrane region" description="Helical" evidence="9">
    <location>
        <begin position="272"/>
        <end position="297"/>
    </location>
</feature>
<dbReference type="PROSITE" id="PS00211">
    <property type="entry name" value="ABC_TRANSPORTER_1"/>
    <property type="match status" value="1"/>
</dbReference>
<evidence type="ECO:0000256" key="3">
    <source>
        <dbReference type="ARBA" id="ARBA00022475"/>
    </source>
</evidence>
<dbReference type="SUPFAM" id="SSF52540">
    <property type="entry name" value="P-loop containing nucleoside triphosphate hydrolases"/>
    <property type="match status" value="1"/>
</dbReference>
<accession>A0A1N6XML0</accession>
<feature type="transmembrane region" description="Helical" evidence="9">
    <location>
        <begin position="191"/>
        <end position="209"/>
    </location>
</feature>
<proteinExistence type="predicted"/>
<dbReference type="SMART" id="SM00382">
    <property type="entry name" value="AAA"/>
    <property type="match status" value="1"/>
</dbReference>
<keyword evidence="4 9" id="KW-0812">Transmembrane</keyword>
<keyword evidence="5" id="KW-0547">Nucleotide-binding</keyword>
<gene>
    <name evidence="12" type="ORF">SAMN05421858_1191</name>
</gene>
<dbReference type="CDD" id="cd18565">
    <property type="entry name" value="ABC_6TM_exporter_like"/>
    <property type="match status" value="1"/>
</dbReference>
<dbReference type="EMBL" id="FTNO01000001">
    <property type="protein sequence ID" value="SIR03451.1"/>
    <property type="molecule type" value="Genomic_DNA"/>
</dbReference>
<dbReference type="Pfam" id="PF00664">
    <property type="entry name" value="ABC_membrane"/>
    <property type="match status" value="1"/>
</dbReference>
<dbReference type="PROSITE" id="PS50893">
    <property type="entry name" value="ABC_TRANSPORTER_2"/>
    <property type="match status" value="1"/>
</dbReference>
<dbReference type="GO" id="GO:0005524">
    <property type="term" value="F:ATP binding"/>
    <property type="evidence" value="ECO:0007669"/>
    <property type="project" value="UniProtKB-KW"/>
</dbReference>
<evidence type="ECO:0000256" key="2">
    <source>
        <dbReference type="ARBA" id="ARBA00022448"/>
    </source>
</evidence>
<dbReference type="InterPro" id="IPR003439">
    <property type="entry name" value="ABC_transporter-like_ATP-bd"/>
</dbReference>
<evidence type="ECO:0000256" key="5">
    <source>
        <dbReference type="ARBA" id="ARBA00022741"/>
    </source>
</evidence>
<evidence type="ECO:0000256" key="8">
    <source>
        <dbReference type="ARBA" id="ARBA00023136"/>
    </source>
</evidence>
<dbReference type="InterPro" id="IPR027417">
    <property type="entry name" value="P-loop_NTPase"/>
</dbReference>
<dbReference type="PANTHER" id="PTHR24221:SF654">
    <property type="entry name" value="ATP-BINDING CASSETTE SUB-FAMILY B MEMBER 6"/>
    <property type="match status" value="1"/>
</dbReference>
<keyword evidence="6 12" id="KW-0067">ATP-binding</keyword>
<feature type="transmembrane region" description="Helical" evidence="9">
    <location>
        <begin position="78"/>
        <end position="103"/>
    </location>
</feature>
<dbReference type="SUPFAM" id="SSF90123">
    <property type="entry name" value="ABC transporter transmembrane region"/>
    <property type="match status" value="1"/>
</dbReference>
<dbReference type="Proteomes" id="UP000186914">
    <property type="component" value="Unassembled WGS sequence"/>
</dbReference>
<keyword evidence="13" id="KW-1185">Reference proteome</keyword>
<dbReference type="Gene3D" id="3.40.50.300">
    <property type="entry name" value="P-loop containing nucleotide triphosphate hydrolases"/>
    <property type="match status" value="1"/>
</dbReference>
<evidence type="ECO:0000256" key="6">
    <source>
        <dbReference type="ARBA" id="ARBA00022840"/>
    </source>
</evidence>
<keyword evidence="2" id="KW-0813">Transport</keyword>
<comment type="subcellular location">
    <subcellularLocation>
        <location evidence="1">Cell membrane</location>
        <topology evidence="1">Multi-pass membrane protein</topology>
    </subcellularLocation>
</comment>
<evidence type="ECO:0000256" key="4">
    <source>
        <dbReference type="ARBA" id="ARBA00022692"/>
    </source>
</evidence>
<evidence type="ECO:0000256" key="1">
    <source>
        <dbReference type="ARBA" id="ARBA00004651"/>
    </source>
</evidence>
<dbReference type="InterPro" id="IPR011527">
    <property type="entry name" value="ABC1_TM_dom"/>
</dbReference>
<organism evidence="12 13">
    <name type="scientific">Haladaptatus litoreus</name>
    <dbReference type="NCBI Taxonomy" id="553468"/>
    <lineage>
        <taxon>Archaea</taxon>
        <taxon>Methanobacteriati</taxon>
        <taxon>Methanobacteriota</taxon>
        <taxon>Stenosarchaea group</taxon>
        <taxon>Halobacteria</taxon>
        <taxon>Halobacteriales</taxon>
        <taxon>Haladaptataceae</taxon>
        <taxon>Haladaptatus</taxon>
    </lineage>
</organism>
<dbReference type="Gene3D" id="1.20.1560.10">
    <property type="entry name" value="ABC transporter type 1, transmembrane domain"/>
    <property type="match status" value="1"/>
</dbReference>
<evidence type="ECO:0000256" key="7">
    <source>
        <dbReference type="ARBA" id="ARBA00022989"/>
    </source>
</evidence>
<feature type="domain" description="ABC transmembrane type-1" evidence="11">
    <location>
        <begin position="35"/>
        <end position="341"/>
    </location>
</feature>
<dbReference type="InterPro" id="IPR036640">
    <property type="entry name" value="ABC1_TM_sf"/>
</dbReference>
<dbReference type="PROSITE" id="PS50929">
    <property type="entry name" value="ABC_TM1F"/>
    <property type="match status" value="1"/>
</dbReference>
<dbReference type="InterPro" id="IPR039421">
    <property type="entry name" value="Type_1_exporter"/>
</dbReference>
<evidence type="ECO:0000259" key="10">
    <source>
        <dbReference type="PROSITE" id="PS50893"/>
    </source>
</evidence>
<feature type="transmembrane region" description="Helical" evidence="9">
    <location>
        <begin position="31"/>
        <end position="58"/>
    </location>
</feature>
<keyword evidence="8 9" id="KW-0472">Membrane</keyword>
<keyword evidence="3" id="KW-1003">Cell membrane</keyword>
<dbReference type="OrthoDB" id="121502at2157"/>
<dbReference type="Pfam" id="PF00005">
    <property type="entry name" value="ABC_tran"/>
    <property type="match status" value="1"/>
</dbReference>
<feature type="domain" description="ABC transporter" evidence="10">
    <location>
        <begin position="375"/>
        <end position="610"/>
    </location>
</feature>
<dbReference type="InterPro" id="IPR017871">
    <property type="entry name" value="ABC_transporter-like_CS"/>
</dbReference>
<dbReference type="PANTHER" id="PTHR24221">
    <property type="entry name" value="ATP-BINDING CASSETTE SUB-FAMILY B"/>
    <property type="match status" value="1"/>
</dbReference>
<evidence type="ECO:0000256" key="9">
    <source>
        <dbReference type="SAM" id="Phobius"/>
    </source>
</evidence>
<name>A0A1N6XML0_9EURY</name>
<dbReference type="GO" id="GO:0016887">
    <property type="term" value="F:ATP hydrolysis activity"/>
    <property type="evidence" value="ECO:0007669"/>
    <property type="project" value="InterPro"/>
</dbReference>
<protein>
    <submittedName>
        <fullName evidence="12">ATP-binding cassette, subfamily B</fullName>
    </submittedName>
</protein>
<dbReference type="GO" id="GO:0140359">
    <property type="term" value="F:ABC-type transporter activity"/>
    <property type="evidence" value="ECO:0007669"/>
    <property type="project" value="InterPro"/>
</dbReference>
<dbReference type="AlphaFoldDB" id="A0A1N6XML0"/>
<evidence type="ECO:0000313" key="13">
    <source>
        <dbReference type="Proteomes" id="UP000186914"/>
    </source>
</evidence>
<dbReference type="RefSeq" id="WP_076428818.1">
    <property type="nucleotide sequence ID" value="NZ_FTNO01000001.1"/>
</dbReference>
<sequence length="640" mass="71701">MSDNEVDPDELGESVERPMFRLFTEYGDDHIHWFIIGLLTSISARFLALVPPVVLGVALDAVFDDKRPFSLPLLPETWIPPTTIGQFWFSVQIMAIAMVFGAFSNFARSSSLNLFSHRVKHEVRTETYQWMQRLDMEFFDDHKTGELMSILNNDTNRLELFLDNMMGSAIQLVVLVIGIGAILFWRNPQLAVVTLAVIPIAALFTWWFMRRIEAFYADIRSSVGDLNTRLENNLAGVEVIKTAGTEEFEDERVRKASYKYFKRDWKALRMNFIYRPGLQLLTSIAFIATFIAGGLWLLSDRPILWFSGNFTSGDLVIFLLLTQRMVEPLTQMSEVVDRYEDAKASSRRIFGLMSIPPAITSSPDAVELDSVDGRVDYEHVDFAYEDDGERVLHDVTFTADPGETVGLVGPTGAGKSTICKLLPRLYDVTGGEIRVDGTDVRDLTVESLREHIGYVGQDTFLFDGTVEENIRYGAFDAEEAEIIAAAKAAEAHEFVTNLPEGYDTRVGERGVKLSGGQRQRISIARTILADPELLVLDEATSAVDTETEMLIQRSLDKLTEDRTTFIIAHRLSTVKGADTIISVEDGEIVERGTHEELLGNDGLYADLWRVQAGEIDALSTEFVEEASRRASANQINQGSN</sequence>
<evidence type="ECO:0000313" key="12">
    <source>
        <dbReference type="EMBL" id="SIR03451.1"/>
    </source>
</evidence>
<evidence type="ECO:0000259" key="11">
    <source>
        <dbReference type="PROSITE" id="PS50929"/>
    </source>
</evidence>
<feature type="transmembrane region" description="Helical" evidence="9">
    <location>
        <begin position="165"/>
        <end position="185"/>
    </location>
</feature>
<dbReference type="FunFam" id="3.40.50.300:FF:000221">
    <property type="entry name" value="Multidrug ABC transporter ATP-binding protein"/>
    <property type="match status" value="1"/>
</dbReference>
<dbReference type="GO" id="GO:0005886">
    <property type="term" value="C:plasma membrane"/>
    <property type="evidence" value="ECO:0007669"/>
    <property type="project" value="UniProtKB-SubCell"/>
</dbReference>